<comment type="caution">
    <text evidence="2">Lacks conserved residue(s) required for the propagation of feature annotation.</text>
</comment>
<dbReference type="InterPro" id="IPR036055">
    <property type="entry name" value="LDL_receptor-like_sf"/>
</dbReference>
<dbReference type="Gene3D" id="4.10.400.10">
    <property type="entry name" value="Low-density Lipoprotein Receptor"/>
    <property type="match status" value="1"/>
</dbReference>
<sequence length="130" mass="14514">MADCSPGYFPCKGSERCLRRELICDGRRDCDDGSDELSCGDEHMKTFFANHYKKRPDEDREKRSSQCDWVHPGCRCMDRSSYCENTGLQKVPPSIPANATVLDLSGNTIFGTGNCGIPHNARHESLIVVV</sequence>
<feature type="disulfide bond" evidence="2">
    <location>
        <begin position="24"/>
        <end position="39"/>
    </location>
</feature>
<dbReference type="PROSITE" id="PS01209">
    <property type="entry name" value="LDLRA_1"/>
    <property type="match status" value="1"/>
</dbReference>
<accession>A0A0K8R4E6</accession>
<dbReference type="EMBL" id="GADI01008060">
    <property type="protein sequence ID" value="JAA65748.1"/>
    <property type="molecule type" value="mRNA"/>
</dbReference>
<dbReference type="SMART" id="SM00192">
    <property type="entry name" value="LDLa"/>
    <property type="match status" value="1"/>
</dbReference>
<reference evidence="3" key="1">
    <citation type="submission" date="2012-12" db="EMBL/GenBank/DDBJ databases">
        <title>Identification and characterization of a phenylalanine ammonia-lyase gene family in Isatis indigotica Fort.</title>
        <authorList>
            <person name="Liu Q."/>
            <person name="Chen J."/>
            <person name="Zhou X."/>
            <person name="Di P."/>
            <person name="Xiao Y."/>
            <person name="Xuan H."/>
            <person name="Zhang L."/>
            <person name="Chen W."/>
        </authorList>
    </citation>
    <scope>NUCLEOTIDE SEQUENCE</scope>
    <source>
        <tissue evidence="3">Salivary gland</tissue>
    </source>
</reference>
<evidence type="ECO:0000256" key="1">
    <source>
        <dbReference type="ARBA" id="ARBA00023157"/>
    </source>
</evidence>
<dbReference type="Gene3D" id="3.80.10.10">
    <property type="entry name" value="Ribonuclease Inhibitor"/>
    <property type="match status" value="1"/>
</dbReference>
<dbReference type="SUPFAM" id="SSF57424">
    <property type="entry name" value="LDL receptor-like module"/>
    <property type="match status" value="1"/>
</dbReference>
<proteinExistence type="evidence at transcript level"/>
<protein>
    <submittedName>
        <fullName evidence="3">Putative relaxin/insulin-like family peptide receptor 1</fullName>
    </submittedName>
</protein>
<keyword evidence="1 2" id="KW-1015">Disulfide bond</keyword>
<name>A0A0K8R4E6_IXORI</name>
<dbReference type="InterPro" id="IPR032675">
    <property type="entry name" value="LRR_dom_sf"/>
</dbReference>
<organism evidence="3">
    <name type="scientific">Ixodes ricinus</name>
    <name type="common">Common tick</name>
    <name type="synonym">Acarus ricinus</name>
    <dbReference type="NCBI Taxonomy" id="34613"/>
    <lineage>
        <taxon>Eukaryota</taxon>
        <taxon>Metazoa</taxon>
        <taxon>Ecdysozoa</taxon>
        <taxon>Arthropoda</taxon>
        <taxon>Chelicerata</taxon>
        <taxon>Arachnida</taxon>
        <taxon>Acari</taxon>
        <taxon>Parasitiformes</taxon>
        <taxon>Ixodida</taxon>
        <taxon>Ixodoidea</taxon>
        <taxon>Ixodidae</taxon>
        <taxon>Ixodinae</taxon>
        <taxon>Ixodes</taxon>
    </lineage>
</organism>
<dbReference type="PROSITE" id="PS50068">
    <property type="entry name" value="LDLRA_2"/>
    <property type="match status" value="1"/>
</dbReference>
<keyword evidence="3" id="KW-0675">Receptor</keyword>
<dbReference type="CDD" id="cd00112">
    <property type="entry name" value="LDLa"/>
    <property type="match status" value="1"/>
</dbReference>
<evidence type="ECO:0000313" key="3">
    <source>
        <dbReference type="EMBL" id="JAA65748.1"/>
    </source>
</evidence>
<dbReference type="Pfam" id="PF00057">
    <property type="entry name" value="Ldl_recept_a"/>
    <property type="match status" value="1"/>
</dbReference>
<dbReference type="InterPro" id="IPR023415">
    <property type="entry name" value="LDLR_class-A_CS"/>
</dbReference>
<evidence type="ECO:0000256" key="2">
    <source>
        <dbReference type="PROSITE-ProRule" id="PRU00124"/>
    </source>
</evidence>
<dbReference type="AlphaFoldDB" id="A0A0K8R4E6"/>
<dbReference type="InterPro" id="IPR002172">
    <property type="entry name" value="LDrepeatLR_classA_rpt"/>
</dbReference>